<accession>A0A414SK43</accession>
<name>A0A414SK43_9FIRM</name>
<evidence type="ECO:0000313" key="1">
    <source>
        <dbReference type="EMBL" id="RHG19952.1"/>
    </source>
</evidence>
<evidence type="ECO:0000313" key="2">
    <source>
        <dbReference type="Proteomes" id="UP000284220"/>
    </source>
</evidence>
<dbReference type="AlphaFoldDB" id="A0A414SK43"/>
<gene>
    <name evidence="1" type="ORF">DW272_01735</name>
</gene>
<dbReference type="EMBL" id="QRHZ01000001">
    <property type="protein sequence ID" value="RHG19952.1"/>
    <property type="molecule type" value="Genomic_DNA"/>
</dbReference>
<reference evidence="1 2" key="1">
    <citation type="submission" date="2018-08" db="EMBL/GenBank/DDBJ databases">
        <title>A genome reference for cultivated species of the human gut microbiota.</title>
        <authorList>
            <person name="Zou Y."/>
            <person name="Xue W."/>
            <person name="Luo G."/>
        </authorList>
    </citation>
    <scope>NUCLEOTIDE SEQUENCE [LARGE SCALE GENOMIC DNA]</scope>
    <source>
        <strain evidence="1 2">AM22-9LB</strain>
    </source>
</reference>
<sequence>MTVNQENIIREIAKREDINVATVRKVFKSAEDIIFDYLSSTTPAENTVVKILDGLSLECKYIPERKIHTYQDIECDEKIWAKPKITRYYNRKLNGYYEN</sequence>
<protein>
    <recommendedName>
        <fullName evidence="3">DNA-binding protein</fullName>
    </recommendedName>
</protein>
<dbReference type="RefSeq" id="WP_118197274.1">
    <property type="nucleotide sequence ID" value="NZ_QRHZ01000001.1"/>
</dbReference>
<comment type="caution">
    <text evidence="1">The sequence shown here is derived from an EMBL/GenBank/DDBJ whole genome shotgun (WGS) entry which is preliminary data.</text>
</comment>
<evidence type="ECO:0008006" key="3">
    <source>
        <dbReference type="Google" id="ProtNLM"/>
    </source>
</evidence>
<dbReference type="Proteomes" id="UP000284220">
    <property type="component" value="Unassembled WGS sequence"/>
</dbReference>
<proteinExistence type="predicted"/>
<organism evidence="1 2">
    <name type="scientific">Blautia obeum</name>
    <dbReference type="NCBI Taxonomy" id="40520"/>
    <lineage>
        <taxon>Bacteria</taxon>
        <taxon>Bacillati</taxon>
        <taxon>Bacillota</taxon>
        <taxon>Clostridia</taxon>
        <taxon>Lachnospirales</taxon>
        <taxon>Lachnospiraceae</taxon>
        <taxon>Blautia</taxon>
    </lineage>
</organism>